<evidence type="ECO:0000256" key="1">
    <source>
        <dbReference type="SAM" id="SignalP"/>
    </source>
</evidence>
<dbReference type="Gene3D" id="2.50.20.20">
    <property type="match status" value="1"/>
</dbReference>
<dbReference type="PROSITE" id="PS51257">
    <property type="entry name" value="PROKAR_LIPOPROTEIN"/>
    <property type="match status" value="1"/>
</dbReference>
<feature type="chain" id="PRO_5046723595" description="Lipoprotein" evidence="1">
    <location>
        <begin position="21"/>
        <end position="201"/>
    </location>
</feature>
<feature type="signal peptide" evidence="1">
    <location>
        <begin position="1"/>
        <end position="20"/>
    </location>
</feature>
<evidence type="ECO:0008006" key="4">
    <source>
        <dbReference type="Google" id="ProtNLM"/>
    </source>
</evidence>
<keyword evidence="1" id="KW-0732">Signal</keyword>
<dbReference type="EMBL" id="CP115541">
    <property type="protein sequence ID" value="WNH53545.1"/>
    <property type="molecule type" value="Genomic_DNA"/>
</dbReference>
<reference evidence="2 3" key="1">
    <citation type="submission" date="2022-12" db="EMBL/GenBank/DDBJ databases">
        <title>Two new species, Stenotrophomonas aracearum and Stenotrophomonas oahuensis, isolated from Anthurium (Araceae family) in Hawaii.</title>
        <authorList>
            <person name="Chunag S.C."/>
            <person name="Dobhal S."/>
            <person name="Alvarez A."/>
            <person name="Arif M."/>
        </authorList>
    </citation>
    <scope>NUCLEOTIDE SEQUENCE [LARGE SCALE GENOMIC DNA]</scope>
    <source>
        <strain evidence="2 3">A5586</strain>
    </source>
</reference>
<accession>A0ABY9YRI4</accession>
<keyword evidence="3" id="KW-1185">Reference proteome</keyword>
<name>A0ABY9YRI4_9GAMM</name>
<sequence>MRLLPASALLCLLLSACSQPSEPTAATPAIPAAAASPAQAVLEASQRFGQLRSFQAHLQLRGPRTVEAGMTFVAPDRYRLETEAGAQTIINGTFFLQQAGEVRQVPVPPELLAQWRSPIPADTAAAELQVEDLGAETVGGQATRKYRVRHASAAPDGMLYWINAAGLPVRIERQGQSNGQPFQATVTYTRFDDPTLQVALP</sequence>
<proteinExistence type="predicted"/>
<protein>
    <recommendedName>
        <fullName evidence="4">Lipoprotein</fullName>
    </recommendedName>
</protein>
<organism evidence="2 3">
    <name type="scientific">Stenotrophomonas oahuensis</name>
    <dbReference type="NCBI Taxonomy" id="3003271"/>
    <lineage>
        <taxon>Bacteria</taxon>
        <taxon>Pseudomonadati</taxon>
        <taxon>Pseudomonadota</taxon>
        <taxon>Gammaproteobacteria</taxon>
        <taxon>Lysobacterales</taxon>
        <taxon>Lysobacteraceae</taxon>
        <taxon>Stenotrophomonas</taxon>
    </lineage>
</organism>
<evidence type="ECO:0000313" key="3">
    <source>
        <dbReference type="Proteomes" id="UP001302072"/>
    </source>
</evidence>
<dbReference type="Proteomes" id="UP001302072">
    <property type="component" value="Chromosome"/>
</dbReference>
<evidence type="ECO:0000313" key="2">
    <source>
        <dbReference type="EMBL" id="WNH53545.1"/>
    </source>
</evidence>
<gene>
    <name evidence="2" type="ORF">PDM29_04475</name>
</gene>
<dbReference type="RefSeq" id="WP_311192689.1">
    <property type="nucleotide sequence ID" value="NZ_CP115541.1"/>
</dbReference>